<comment type="function">
    <text evidence="1">Transfers mannosyl residues to the hydroxyl group of serine or threonine residues.</text>
</comment>
<comment type="subcellular location">
    <subcellularLocation>
        <location evidence="3">Endoplasmic reticulum</location>
    </subcellularLocation>
    <subcellularLocation>
        <location evidence="2">Membrane</location>
        <topology evidence="2">Multi-pass membrane protein</topology>
    </subcellularLocation>
</comment>
<evidence type="ECO:0000256" key="11">
    <source>
        <dbReference type="ARBA" id="ARBA00022824"/>
    </source>
</evidence>
<dbReference type="EC" id="2.4.1.109" evidence="6"/>
<dbReference type="GO" id="GO:0016020">
    <property type="term" value="C:membrane"/>
    <property type="evidence" value="ECO:0007669"/>
    <property type="project" value="UniProtKB-SubCell"/>
</dbReference>
<feature type="repeat" description="TPR" evidence="16">
    <location>
        <begin position="501"/>
        <end position="534"/>
    </location>
</feature>
<feature type="transmembrane region" description="Helical" evidence="18">
    <location>
        <begin position="140"/>
        <end position="159"/>
    </location>
</feature>
<dbReference type="InterPro" id="IPR011990">
    <property type="entry name" value="TPR-like_helical_dom_sf"/>
</dbReference>
<protein>
    <recommendedName>
        <fullName evidence="6">dolichyl-phosphate-mannose--protein mannosyltransferase</fullName>
        <ecNumber evidence="6">2.4.1.109</ecNumber>
    </recommendedName>
</protein>
<evidence type="ECO:0000256" key="8">
    <source>
        <dbReference type="ARBA" id="ARBA00022692"/>
    </source>
</evidence>
<dbReference type="SMART" id="SM00028">
    <property type="entry name" value="TPR"/>
    <property type="match status" value="4"/>
</dbReference>
<dbReference type="PROSITE" id="PS50005">
    <property type="entry name" value="TPR"/>
    <property type="match status" value="2"/>
</dbReference>
<evidence type="ECO:0000256" key="15">
    <source>
        <dbReference type="ARBA" id="ARBA00045102"/>
    </source>
</evidence>
<evidence type="ECO:0000256" key="13">
    <source>
        <dbReference type="ARBA" id="ARBA00023136"/>
    </source>
</evidence>
<dbReference type="InParanoid" id="A0A482WK97"/>
<dbReference type="GO" id="GO:0004169">
    <property type="term" value="F:dolichyl-phosphate-mannose-protein mannosyltransferase activity"/>
    <property type="evidence" value="ECO:0007669"/>
    <property type="project" value="UniProtKB-EC"/>
</dbReference>
<comment type="pathway">
    <text evidence="4">Protein modification; protein glycosylation.</text>
</comment>
<evidence type="ECO:0000256" key="1">
    <source>
        <dbReference type="ARBA" id="ARBA00003582"/>
    </source>
</evidence>
<feature type="transmembrane region" description="Helical" evidence="18">
    <location>
        <begin position="267"/>
        <end position="287"/>
    </location>
</feature>
<gene>
    <name evidence="20" type="ORF">LSTR_LSTR008009</name>
</gene>
<feature type="domain" description="DUF1736" evidence="19">
    <location>
        <begin position="245"/>
        <end position="317"/>
    </location>
</feature>
<keyword evidence="12 18" id="KW-1133">Transmembrane helix</keyword>
<keyword evidence="10 16" id="KW-0802">TPR repeat</keyword>
<evidence type="ECO:0000256" key="5">
    <source>
        <dbReference type="ARBA" id="ARBA00007882"/>
    </source>
</evidence>
<dbReference type="Proteomes" id="UP000291343">
    <property type="component" value="Unassembled WGS sequence"/>
</dbReference>
<feature type="transmembrane region" description="Helical" evidence="18">
    <location>
        <begin position="88"/>
        <end position="110"/>
    </location>
</feature>
<sequence length="703" mass="79774">MGTQATYTVVGGLAVALYANSLRGDLVHDDIPAIVRNNDVTGQTPLHRLLVDDFWGTPMSDPVSHKSYRPLTTLTFRANYWTTGLQPFWFHLCNVLLHAACCMLFTRLALNVAKLQTRFAFAAGLIFAAHPVHTEAVSGVVGRADVLACLIFLMSFLLYHDEEMGKYNVTASCILAGLAMLAKETGLTVLLVNLIYDLYKSWPHVKRILCDGKRSDEAVKFTRRAAKVLVAMSALLIFRLALLQGSLPKFSAQDNPTAFHPCPHVRLMTFCYLAVFNCWLLFCPTTLSHDWQMGSIPLVTSLGDYRNLATCIFFGCCLLLAYRCFADFEFHKHSPLVLGCLLLVIPFLPAANLIVTVGFVLAERVLYIPSAGAVLLIVYGAQLLYDSGLIKQKSRLKLAFIILLACFSFKTVYRNRDWATRESLIRSGLRALPHNAKMHYNLANYHRDTSRADLAVKHYREALRLWPTYASAHNNLGTLMTRPEDAENHFQSAIQIQPKHVNAHYNLGQVYRKMNRSLQAVEMLERCLRLDASYTPAYLLLAKLQPGTLSGRLLRHVTRLHPNNPDILSHYAEWLHDNQRTEEAIHFYTRAMVLQSSHKEAFSGWVRCLRSKGRSLYLHHMLMRFRSMTYSKTRTRLVPDVDGERFFKSWDLYKQGQVTSQFNHVSHVICHYNLAQVIDQGFGSNSNAKNQQEQHTTSDISMR</sequence>
<keyword evidence="7" id="KW-0808">Transferase</keyword>
<dbReference type="InterPro" id="IPR013618">
    <property type="entry name" value="TMTC_DUF1736"/>
</dbReference>
<comment type="caution">
    <text evidence="20">The sequence shown here is derived from an EMBL/GenBank/DDBJ whole genome shotgun (WGS) entry which is preliminary data.</text>
</comment>
<keyword evidence="11" id="KW-0256">Endoplasmic reticulum</keyword>
<feature type="transmembrane region" description="Helical" evidence="18">
    <location>
        <begin position="337"/>
        <end position="360"/>
    </location>
</feature>
<feature type="transmembrane region" description="Helical" evidence="18">
    <location>
        <begin position="171"/>
        <end position="196"/>
    </location>
</feature>
<dbReference type="PANTHER" id="PTHR44809:SF1">
    <property type="entry name" value="PROTEIN O-MANNOSYL-TRANSFERASE TMTC1"/>
    <property type="match status" value="1"/>
</dbReference>
<keyword evidence="13 18" id="KW-0472">Membrane</keyword>
<dbReference type="InterPro" id="IPR052943">
    <property type="entry name" value="TMTC_O-mannosyl-trnsfr"/>
</dbReference>
<evidence type="ECO:0000256" key="4">
    <source>
        <dbReference type="ARBA" id="ARBA00004922"/>
    </source>
</evidence>
<dbReference type="Gene3D" id="1.25.40.10">
    <property type="entry name" value="Tetratricopeptide repeat domain"/>
    <property type="match status" value="3"/>
</dbReference>
<evidence type="ECO:0000256" key="6">
    <source>
        <dbReference type="ARBA" id="ARBA00012839"/>
    </source>
</evidence>
<dbReference type="STRING" id="195883.A0A482WK97"/>
<dbReference type="AlphaFoldDB" id="A0A482WK97"/>
<comment type="catalytic activity">
    <reaction evidence="14">
        <text>a di-trans,poly-cis-dolichyl beta-D-mannosyl phosphate + L-threonyl-[protein] = 3-O-(alpha-D-mannosyl)-L-threonyl-[protein] + a di-trans,poly-cis-dolichyl phosphate + H(+)</text>
        <dbReference type="Rhea" id="RHEA:53396"/>
        <dbReference type="Rhea" id="RHEA-COMP:11060"/>
        <dbReference type="Rhea" id="RHEA-COMP:13547"/>
        <dbReference type="Rhea" id="RHEA-COMP:19498"/>
        <dbReference type="Rhea" id="RHEA-COMP:19501"/>
        <dbReference type="ChEBI" id="CHEBI:15378"/>
        <dbReference type="ChEBI" id="CHEBI:30013"/>
        <dbReference type="ChEBI" id="CHEBI:57683"/>
        <dbReference type="ChEBI" id="CHEBI:58211"/>
        <dbReference type="ChEBI" id="CHEBI:137323"/>
        <dbReference type="EC" id="2.4.1.109"/>
    </reaction>
</comment>
<evidence type="ECO:0000256" key="7">
    <source>
        <dbReference type="ARBA" id="ARBA00022679"/>
    </source>
</evidence>
<evidence type="ECO:0000259" key="19">
    <source>
        <dbReference type="Pfam" id="PF08409"/>
    </source>
</evidence>
<evidence type="ECO:0000313" key="20">
    <source>
        <dbReference type="EMBL" id="RZF33750.1"/>
    </source>
</evidence>
<accession>A0A482WK97</accession>
<evidence type="ECO:0000313" key="21">
    <source>
        <dbReference type="Proteomes" id="UP000291343"/>
    </source>
</evidence>
<evidence type="ECO:0000256" key="10">
    <source>
        <dbReference type="ARBA" id="ARBA00022803"/>
    </source>
</evidence>
<evidence type="ECO:0000256" key="3">
    <source>
        <dbReference type="ARBA" id="ARBA00004240"/>
    </source>
</evidence>
<keyword evidence="21" id="KW-1185">Reference proteome</keyword>
<dbReference type="SUPFAM" id="SSF48452">
    <property type="entry name" value="TPR-like"/>
    <property type="match status" value="1"/>
</dbReference>
<evidence type="ECO:0000256" key="17">
    <source>
        <dbReference type="SAM" id="MobiDB-lite"/>
    </source>
</evidence>
<comment type="catalytic activity">
    <reaction evidence="15">
        <text>a di-trans,poly-cis-dolichyl beta-D-mannosyl phosphate + L-seryl-[protein] = 3-O-(alpha-D-mannosyl)-L-seryl-[protein] + a di-trans,poly-cis-dolichyl phosphate + H(+)</text>
        <dbReference type="Rhea" id="RHEA:17377"/>
        <dbReference type="Rhea" id="RHEA-COMP:9863"/>
        <dbReference type="Rhea" id="RHEA-COMP:13546"/>
        <dbReference type="Rhea" id="RHEA-COMP:19498"/>
        <dbReference type="Rhea" id="RHEA-COMP:19501"/>
        <dbReference type="ChEBI" id="CHEBI:15378"/>
        <dbReference type="ChEBI" id="CHEBI:29999"/>
        <dbReference type="ChEBI" id="CHEBI:57683"/>
        <dbReference type="ChEBI" id="CHEBI:58211"/>
        <dbReference type="ChEBI" id="CHEBI:137321"/>
        <dbReference type="EC" id="2.4.1.109"/>
    </reaction>
</comment>
<reference evidence="20 21" key="1">
    <citation type="journal article" date="2017" name="Gigascience">
        <title>Genome sequence of the small brown planthopper, Laodelphax striatellus.</title>
        <authorList>
            <person name="Zhu J."/>
            <person name="Jiang F."/>
            <person name="Wang X."/>
            <person name="Yang P."/>
            <person name="Bao Y."/>
            <person name="Zhao W."/>
            <person name="Wang W."/>
            <person name="Lu H."/>
            <person name="Wang Q."/>
            <person name="Cui N."/>
            <person name="Li J."/>
            <person name="Chen X."/>
            <person name="Luo L."/>
            <person name="Yu J."/>
            <person name="Kang L."/>
            <person name="Cui F."/>
        </authorList>
    </citation>
    <scope>NUCLEOTIDE SEQUENCE [LARGE SCALE GENOMIC DNA]</scope>
    <source>
        <strain evidence="20">Lst14</strain>
    </source>
</reference>
<evidence type="ECO:0000256" key="16">
    <source>
        <dbReference type="PROSITE-ProRule" id="PRU00339"/>
    </source>
</evidence>
<dbReference type="EMBL" id="QKKF02033458">
    <property type="protein sequence ID" value="RZF33750.1"/>
    <property type="molecule type" value="Genomic_DNA"/>
</dbReference>
<dbReference type="Pfam" id="PF13432">
    <property type="entry name" value="TPR_16"/>
    <property type="match status" value="1"/>
</dbReference>
<evidence type="ECO:0000256" key="18">
    <source>
        <dbReference type="SAM" id="Phobius"/>
    </source>
</evidence>
<feature type="transmembrane region" description="Helical" evidence="18">
    <location>
        <begin position="307"/>
        <end position="325"/>
    </location>
</feature>
<dbReference type="UniPathway" id="UPA00378"/>
<comment type="similarity">
    <text evidence="5">Belongs to the TMTC family.</text>
</comment>
<evidence type="ECO:0000256" key="9">
    <source>
        <dbReference type="ARBA" id="ARBA00022737"/>
    </source>
</evidence>
<evidence type="ECO:0000256" key="14">
    <source>
        <dbReference type="ARBA" id="ARBA00045085"/>
    </source>
</evidence>
<keyword evidence="9" id="KW-0677">Repeat</keyword>
<dbReference type="SMR" id="A0A482WK97"/>
<evidence type="ECO:0000256" key="2">
    <source>
        <dbReference type="ARBA" id="ARBA00004141"/>
    </source>
</evidence>
<proteinExistence type="inferred from homology"/>
<dbReference type="Pfam" id="PF14559">
    <property type="entry name" value="TPR_19"/>
    <property type="match status" value="1"/>
</dbReference>
<dbReference type="GO" id="GO:0005783">
    <property type="term" value="C:endoplasmic reticulum"/>
    <property type="evidence" value="ECO:0007669"/>
    <property type="project" value="UniProtKB-SubCell"/>
</dbReference>
<name>A0A482WK97_LAOST</name>
<dbReference type="InterPro" id="IPR019734">
    <property type="entry name" value="TPR_rpt"/>
</dbReference>
<feature type="region of interest" description="Disordered" evidence="17">
    <location>
        <begin position="684"/>
        <end position="703"/>
    </location>
</feature>
<evidence type="ECO:0000256" key="12">
    <source>
        <dbReference type="ARBA" id="ARBA00022989"/>
    </source>
</evidence>
<feature type="transmembrane region" description="Helical" evidence="18">
    <location>
        <begin position="366"/>
        <end position="384"/>
    </location>
</feature>
<dbReference type="PANTHER" id="PTHR44809">
    <property type="match status" value="1"/>
</dbReference>
<dbReference type="Pfam" id="PF08409">
    <property type="entry name" value="TMTC_DUF1736"/>
    <property type="match status" value="1"/>
</dbReference>
<feature type="repeat" description="TPR" evidence="16">
    <location>
        <begin position="436"/>
        <end position="469"/>
    </location>
</feature>
<organism evidence="20 21">
    <name type="scientific">Laodelphax striatellus</name>
    <name type="common">Small brown planthopper</name>
    <name type="synonym">Delphax striatella</name>
    <dbReference type="NCBI Taxonomy" id="195883"/>
    <lineage>
        <taxon>Eukaryota</taxon>
        <taxon>Metazoa</taxon>
        <taxon>Ecdysozoa</taxon>
        <taxon>Arthropoda</taxon>
        <taxon>Hexapoda</taxon>
        <taxon>Insecta</taxon>
        <taxon>Pterygota</taxon>
        <taxon>Neoptera</taxon>
        <taxon>Paraneoptera</taxon>
        <taxon>Hemiptera</taxon>
        <taxon>Auchenorrhyncha</taxon>
        <taxon>Fulgoroidea</taxon>
        <taxon>Delphacidae</taxon>
        <taxon>Criomorphinae</taxon>
        <taxon>Laodelphax</taxon>
    </lineage>
</organism>
<feature type="transmembrane region" description="Helical" evidence="18">
    <location>
        <begin position="228"/>
        <end position="247"/>
    </location>
</feature>
<dbReference type="OrthoDB" id="418153at2759"/>
<keyword evidence="8 18" id="KW-0812">Transmembrane</keyword>